<reference evidence="2 3" key="1">
    <citation type="submission" date="2019-04" db="EMBL/GenBank/DDBJ databases">
        <title>Cohnella sp. nov. isolated from preserved vegetables.</title>
        <authorList>
            <person name="Lin S.-Y."/>
            <person name="Hung M.-H."/>
            <person name="Young C.-C."/>
        </authorList>
    </citation>
    <scope>NUCLEOTIDE SEQUENCE [LARGE SCALE GENOMIC DNA]</scope>
    <source>
        <strain evidence="2 3">CC-MHH1044</strain>
    </source>
</reference>
<evidence type="ECO:0000313" key="3">
    <source>
        <dbReference type="Proteomes" id="UP000310636"/>
    </source>
</evidence>
<sequence>MGIRMGFGDIQREHRKPSKQSNTSTSETANANPVGGAFDLSRNPAMVRPEQVMQLQRQIGNRAVGALLRGGASNVAQRATAGTTATIQRYKEAPQPDLPSPEVDSRILDWDSGDDSDGMEGIPIAPELASESKAERDRERAEKMKELRERLRAQEKEKKDKIRREAEEKRKKRNDENVDFMGKLGLKNKDYLLKRATEMASKKKPAEKRE</sequence>
<feature type="compositionally biased region" description="Basic and acidic residues" evidence="1">
    <location>
        <begin position="130"/>
        <end position="176"/>
    </location>
</feature>
<feature type="region of interest" description="Disordered" evidence="1">
    <location>
        <begin position="86"/>
        <end position="184"/>
    </location>
</feature>
<organism evidence="2 3">
    <name type="scientific">Cohnella fermenti</name>
    <dbReference type="NCBI Taxonomy" id="2565925"/>
    <lineage>
        <taxon>Bacteria</taxon>
        <taxon>Bacillati</taxon>
        <taxon>Bacillota</taxon>
        <taxon>Bacilli</taxon>
        <taxon>Bacillales</taxon>
        <taxon>Paenibacillaceae</taxon>
        <taxon>Cohnella</taxon>
    </lineage>
</organism>
<feature type="region of interest" description="Disordered" evidence="1">
    <location>
        <begin position="1"/>
        <end position="43"/>
    </location>
</feature>
<evidence type="ECO:0000256" key="1">
    <source>
        <dbReference type="SAM" id="MobiDB-lite"/>
    </source>
</evidence>
<dbReference type="Proteomes" id="UP000310636">
    <property type="component" value="Unassembled WGS sequence"/>
</dbReference>
<gene>
    <name evidence="2" type="ORF">E6C55_05635</name>
</gene>
<accession>A0A4S4C641</accession>
<evidence type="ECO:0000313" key="2">
    <source>
        <dbReference type="EMBL" id="THF83331.1"/>
    </source>
</evidence>
<name>A0A4S4C641_9BACL</name>
<comment type="caution">
    <text evidence="2">The sequence shown here is derived from an EMBL/GenBank/DDBJ whole genome shotgun (WGS) entry which is preliminary data.</text>
</comment>
<keyword evidence="3" id="KW-1185">Reference proteome</keyword>
<dbReference type="RefSeq" id="WP_136368811.1">
    <property type="nucleotide sequence ID" value="NZ_SSOB01000005.1"/>
</dbReference>
<dbReference type="EMBL" id="SSOB01000005">
    <property type="protein sequence ID" value="THF83331.1"/>
    <property type="molecule type" value="Genomic_DNA"/>
</dbReference>
<proteinExistence type="predicted"/>
<dbReference type="AlphaFoldDB" id="A0A4S4C641"/>
<protein>
    <submittedName>
        <fullName evidence="2">Uncharacterized protein</fullName>
    </submittedName>
</protein>
<feature type="compositionally biased region" description="Polar residues" evidence="1">
    <location>
        <begin position="19"/>
        <end position="31"/>
    </location>
</feature>